<name>A0A9N7TUA4_PLEPL</name>
<dbReference type="AlphaFoldDB" id="A0A9N7TUA4"/>
<feature type="compositionally biased region" description="Polar residues" evidence="1">
    <location>
        <begin position="79"/>
        <end position="89"/>
    </location>
</feature>
<dbReference type="EMBL" id="CADEAL010000377">
    <property type="protein sequence ID" value="CAB1419255.1"/>
    <property type="molecule type" value="Genomic_DNA"/>
</dbReference>
<proteinExistence type="predicted"/>
<reference evidence="2" key="1">
    <citation type="submission" date="2020-03" db="EMBL/GenBank/DDBJ databases">
        <authorList>
            <person name="Weist P."/>
        </authorList>
    </citation>
    <scope>NUCLEOTIDE SEQUENCE</scope>
</reference>
<dbReference type="Proteomes" id="UP001153269">
    <property type="component" value="Unassembled WGS sequence"/>
</dbReference>
<sequence length="109" mass="11299">MPGASWVTPPHATVSKGGGRLEVVSCCIPSLVSNQQDHDPPSRSDPLESTVTVHCCLLGSIIIHHLGPGPPPLYDANDKGSTITTTISPHDTESTKLDQTGSTTATSDA</sequence>
<feature type="compositionally biased region" description="Polar residues" evidence="1">
    <location>
        <begin position="97"/>
        <end position="109"/>
    </location>
</feature>
<evidence type="ECO:0000256" key="1">
    <source>
        <dbReference type="SAM" id="MobiDB-lite"/>
    </source>
</evidence>
<protein>
    <submittedName>
        <fullName evidence="2">Uncharacterized protein</fullName>
    </submittedName>
</protein>
<organism evidence="2 3">
    <name type="scientific">Pleuronectes platessa</name>
    <name type="common">European plaice</name>
    <dbReference type="NCBI Taxonomy" id="8262"/>
    <lineage>
        <taxon>Eukaryota</taxon>
        <taxon>Metazoa</taxon>
        <taxon>Chordata</taxon>
        <taxon>Craniata</taxon>
        <taxon>Vertebrata</taxon>
        <taxon>Euteleostomi</taxon>
        <taxon>Actinopterygii</taxon>
        <taxon>Neopterygii</taxon>
        <taxon>Teleostei</taxon>
        <taxon>Neoteleostei</taxon>
        <taxon>Acanthomorphata</taxon>
        <taxon>Carangaria</taxon>
        <taxon>Pleuronectiformes</taxon>
        <taxon>Pleuronectoidei</taxon>
        <taxon>Pleuronectidae</taxon>
        <taxon>Pleuronectes</taxon>
    </lineage>
</organism>
<evidence type="ECO:0000313" key="2">
    <source>
        <dbReference type="EMBL" id="CAB1419255.1"/>
    </source>
</evidence>
<gene>
    <name evidence="2" type="ORF">PLEPLA_LOCUS7083</name>
</gene>
<accession>A0A9N7TUA4</accession>
<evidence type="ECO:0000313" key="3">
    <source>
        <dbReference type="Proteomes" id="UP001153269"/>
    </source>
</evidence>
<keyword evidence="3" id="KW-1185">Reference proteome</keyword>
<feature type="region of interest" description="Disordered" evidence="1">
    <location>
        <begin position="68"/>
        <end position="109"/>
    </location>
</feature>
<comment type="caution">
    <text evidence="2">The sequence shown here is derived from an EMBL/GenBank/DDBJ whole genome shotgun (WGS) entry which is preliminary data.</text>
</comment>